<feature type="region of interest" description="Disordered" evidence="2">
    <location>
        <begin position="1"/>
        <end position="22"/>
    </location>
</feature>
<dbReference type="Pfam" id="PF00480">
    <property type="entry name" value="ROK"/>
    <property type="match status" value="1"/>
</dbReference>
<comment type="similarity">
    <text evidence="1">Belongs to the ROK (NagC/XylR) family.</text>
</comment>
<dbReference type="GO" id="GO:0016301">
    <property type="term" value="F:kinase activity"/>
    <property type="evidence" value="ECO:0007669"/>
    <property type="project" value="UniProtKB-KW"/>
</dbReference>
<dbReference type="InterPro" id="IPR049874">
    <property type="entry name" value="ROK_cs"/>
</dbReference>
<evidence type="ECO:0000256" key="2">
    <source>
        <dbReference type="SAM" id="MobiDB-lite"/>
    </source>
</evidence>
<feature type="compositionally biased region" description="Polar residues" evidence="2">
    <location>
        <begin position="1"/>
        <end position="20"/>
    </location>
</feature>
<name>A0ABQ3DBI5_9ACTN</name>
<evidence type="ECO:0000256" key="1">
    <source>
        <dbReference type="ARBA" id="ARBA00006479"/>
    </source>
</evidence>
<accession>A0ABQ3DBI5</accession>
<comment type="caution">
    <text evidence="3">The sequence shown here is derived from an EMBL/GenBank/DDBJ whole genome shotgun (WGS) entry which is preliminary data.</text>
</comment>
<dbReference type="PROSITE" id="PS01125">
    <property type="entry name" value="ROK"/>
    <property type="match status" value="1"/>
</dbReference>
<dbReference type="SUPFAM" id="SSF53067">
    <property type="entry name" value="Actin-like ATPase domain"/>
    <property type="match status" value="1"/>
</dbReference>
<reference evidence="4" key="1">
    <citation type="journal article" date="2019" name="Int. J. Syst. Evol. Microbiol.">
        <title>The Global Catalogue of Microorganisms (GCM) 10K type strain sequencing project: providing services to taxonomists for standard genome sequencing and annotation.</title>
        <authorList>
            <consortium name="The Broad Institute Genomics Platform"/>
            <consortium name="The Broad Institute Genome Sequencing Center for Infectious Disease"/>
            <person name="Wu L."/>
            <person name="Ma J."/>
        </authorList>
    </citation>
    <scope>NUCLEOTIDE SEQUENCE [LARGE SCALE GENOMIC DNA]</scope>
    <source>
        <strain evidence="4">JCM 4733</strain>
    </source>
</reference>
<protein>
    <submittedName>
        <fullName evidence="3">Sugar kinase</fullName>
    </submittedName>
</protein>
<evidence type="ECO:0000313" key="4">
    <source>
        <dbReference type="Proteomes" id="UP000653644"/>
    </source>
</evidence>
<gene>
    <name evidence="3" type="ORF">GCM10010345_90950</name>
</gene>
<dbReference type="PANTHER" id="PTHR18964:SF169">
    <property type="entry name" value="N-ACETYLMANNOSAMINE KINASE"/>
    <property type="match status" value="1"/>
</dbReference>
<dbReference type="Proteomes" id="UP000653644">
    <property type="component" value="Unassembled WGS sequence"/>
</dbReference>
<dbReference type="InterPro" id="IPR000600">
    <property type="entry name" value="ROK"/>
</dbReference>
<keyword evidence="3" id="KW-0418">Kinase</keyword>
<dbReference type="InterPro" id="IPR043129">
    <property type="entry name" value="ATPase_NBD"/>
</dbReference>
<organism evidence="3 4">
    <name type="scientific">Streptomyces canarius</name>
    <dbReference type="NCBI Taxonomy" id="285453"/>
    <lineage>
        <taxon>Bacteria</taxon>
        <taxon>Bacillati</taxon>
        <taxon>Actinomycetota</taxon>
        <taxon>Actinomycetes</taxon>
        <taxon>Kitasatosporales</taxon>
        <taxon>Streptomycetaceae</taxon>
        <taxon>Streptomyces</taxon>
    </lineage>
</organism>
<sequence length="328" mass="32979">MTRSLISPHTPQDPTMSTSPRPLFAGIDIGGTTTQVVVCSDDLTVLDRAETATPAREGGRAMVGAALDALAPLLARVPGRLVGTGIGAAGVVDSVNGRILVASDSFRGWAGFTVTAAVEDGLGVPAYLDNDVNAFLYGEVYGGAVRGETDVLGMTLGTGVGGALWTNGALYAGPHGAAGEIGHIPGFGELPCSCGGRGHLETLASGRSITARYADRTGHRRTAREVAEAAGRGDDDALAVYRAAGEGIARAIVITAGVADITTVVVGGGVSRAWPLLEPFIQSALAADPPVSGHPVRLVQAALASDAVPVGAAARVRGELGTGVRSTA</sequence>
<evidence type="ECO:0000313" key="3">
    <source>
        <dbReference type="EMBL" id="GHA74196.1"/>
    </source>
</evidence>
<dbReference type="PANTHER" id="PTHR18964">
    <property type="entry name" value="ROK (REPRESSOR, ORF, KINASE) FAMILY"/>
    <property type="match status" value="1"/>
</dbReference>
<keyword evidence="4" id="KW-1185">Reference proteome</keyword>
<dbReference type="Gene3D" id="3.30.420.40">
    <property type="match status" value="2"/>
</dbReference>
<keyword evidence="3" id="KW-0808">Transferase</keyword>
<dbReference type="EMBL" id="BMVN01000095">
    <property type="protein sequence ID" value="GHA74196.1"/>
    <property type="molecule type" value="Genomic_DNA"/>
</dbReference>
<proteinExistence type="inferred from homology"/>